<dbReference type="EMBL" id="CABFNP030001198">
    <property type="protein sequence ID" value="CAI6092168.1"/>
    <property type="molecule type" value="Genomic_DNA"/>
</dbReference>
<evidence type="ECO:0000313" key="2">
    <source>
        <dbReference type="Proteomes" id="UP001160390"/>
    </source>
</evidence>
<accession>A0AA35M7X8</accession>
<reference evidence="1" key="1">
    <citation type="submission" date="2023-01" db="EMBL/GenBank/DDBJ databases">
        <authorList>
            <person name="Piombo E."/>
        </authorList>
    </citation>
    <scope>NUCLEOTIDE SEQUENCE</scope>
</reference>
<proteinExistence type="predicted"/>
<protein>
    <submittedName>
        <fullName evidence="1">Uncharacterized protein</fullName>
    </submittedName>
</protein>
<dbReference type="Proteomes" id="UP001160390">
    <property type="component" value="Unassembled WGS sequence"/>
</dbReference>
<sequence>MEGILLEIMEKAIYTCLGLDIGGQLESLKIMGQHDTFTLRTRASRTSEQNTEDELATARKGAENASVKHFGFIRKKDETTVNLAQQDDEAKANSEEFRKDLMLCYHDMAEADANALASDAARADLATMFKELERVKKLDDNTLDELLTDNDFVSDLLSAAATEQLEKLAPGIDLDAVRFHEMSFTGEWYLMEEHDMDVSHYNDLSWLRHPLIQPIHHRGLPQ</sequence>
<organism evidence="1 2">
    <name type="scientific">Clonostachys chloroleuca</name>
    <dbReference type="NCBI Taxonomy" id="1926264"/>
    <lineage>
        <taxon>Eukaryota</taxon>
        <taxon>Fungi</taxon>
        <taxon>Dikarya</taxon>
        <taxon>Ascomycota</taxon>
        <taxon>Pezizomycotina</taxon>
        <taxon>Sordariomycetes</taxon>
        <taxon>Hypocreomycetidae</taxon>
        <taxon>Hypocreales</taxon>
        <taxon>Bionectriaceae</taxon>
        <taxon>Clonostachys</taxon>
    </lineage>
</organism>
<name>A0AA35M7X8_9HYPO</name>
<keyword evidence="2" id="KW-1185">Reference proteome</keyword>
<dbReference type="AlphaFoldDB" id="A0AA35M7X8"/>
<evidence type="ECO:0000313" key="1">
    <source>
        <dbReference type="EMBL" id="CAI6092168.1"/>
    </source>
</evidence>
<gene>
    <name evidence="1" type="ORF">CCHLO57077_00011161</name>
</gene>
<comment type="caution">
    <text evidence="1">The sequence shown here is derived from an EMBL/GenBank/DDBJ whole genome shotgun (WGS) entry which is preliminary data.</text>
</comment>